<name>A0ACC1QL53_9HYPO</name>
<gene>
    <name evidence="1" type="ORF">NLG97_g8142</name>
</gene>
<evidence type="ECO:0000313" key="2">
    <source>
        <dbReference type="Proteomes" id="UP001148737"/>
    </source>
</evidence>
<sequence length="168" mass="19283">MAPTIATLPSATTDQSGSLRDSEKRIWMIVIPLSICVPCLIACVVYIVRRYRMNKAKKARPTSQGVPIEVHHRAWLEHMRNISQQNQENDVAPHEINEAMKDVHMHDFAHHVRSQSTPPMPPTHCKPPRSDSPLRHEWHRSEGISDKDVFEFPPPQELHPAVRRDSTQ</sequence>
<keyword evidence="2" id="KW-1185">Reference proteome</keyword>
<protein>
    <submittedName>
        <fullName evidence="1">Uncharacterized protein</fullName>
    </submittedName>
</protein>
<dbReference type="Proteomes" id="UP001148737">
    <property type="component" value="Unassembled WGS sequence"/>
</dbReference>
<evidence type="ECO:0000313" key="1">
    <source>
        <dbReference type="EMBL" id="KAJ3480133.1"/>
    </source>
</evidence>
<proteinExistence type="predicted"/>
<comment type="caution">
    <text evidence="1">The sequence shown here is derived from an EMBL/GenBank/DDBJ whole genome shotgun (WGS) entry which is preliminary data.</text>
</comment>
<organism evidence="1 2">
    <name type="scientific">Lecanicillium saksenae</name>
    <dbReference type="NCBI Taxonomy" id="468837"/>
    <lineage>
        <taxon>Eukaryota</taxon>
        <taxon>Fungi</taxon>
        <taxon>Dikarya</taxon>
        <taxon>Ascomycota</taxon>
        <taxon>Pezizomycotina</taxon>
        <taxon>Sordariomycetes</taxon>
        <taxon>Hypocreomycetidae</taxon>
        <taxon>Hypocreales</taxon>
        <taxon>Cordycipitaceae</taxon>
        <taxon>Lecanicillium</taxon>
    </lineage>
</organism>
<accession>A0ACC1QL53</accession>
<dbReference type="EMBL" id="JANAKD010001373">
    <property type="protein sequence ID" value="KAJ3480133.1"/>
    <property type="molecule type" value="Genomic_DNA"/>
</dbReference>
<reference evidence="1" key="1">
    <citation type="submission" date="2022-07" db="EMBL/GenBank/DDBJ databases">
        <title>Genome Sequence of Lecanicillium saksenae.</title>
        <authorList>
            <person name="Buettner E."/>
        </authorList>
    </citation>
    <scope>NUCLEOTIDE SEQUENCE</scope>
    <source>
        <strain evidence="1">VT-O1</strain>
    </source>
</reference>